<accession>A0AAN6IH53</accession>
<dbReference type="EMBL" id="MU404352">
    <property type="protein sequence ID" value="KAI1615174.1"/>
    <property type="molecule type" value="Genomic_DNA"/>
</dbReference>
<evidence type="ECO:0000313" key="2">
    <source>
        <dbReference type="Proteomes" id="UP001203852"/>
    </source>
</evidence>
<organism evidence="1 2">
    <name type="scientific">Exophiala viscosa</name>
    <dbReference type="NCBI Taxonomy" id="2486360"/>
    <lineage>
        <taxon>Eukaryota</taxon>
        <taxon>Fungi</taxon>
        <taxon>Dikarya</taxon>
        <taxon>Ascomycota</taxon>
        <taxon>Pezizomycotina</taxon>
        <taxon>Eurotiomycetes</taxon>
        <taxon>Chaetothyriomycetidae</taxon>
        <taxon>Chaetothyriales</taxon>
        <taxon>Herpotrichiellaceae</taxon>
        <taxon>Exophiala</taxon>
    </lineage>
</organism>
<proteinExistence type="predicted"/>
<reference evidence="1" key="1">
    <citation type="journal article" date="2022" name="bioRxiv">
        <title>Deciphering the potential niche of two novel black yeast fungi from a biological soil crust based on their genomes, phenotypes, and melanin regulation.</title>
        <authorList>
            <consortium name="DOE Joint Genome Institute"/>
            <person name="Carr E.C."/>
            <person name="Barton Q."/>
            <person name="Grambo S."/>
            <person name="Sullivan M."/>
            <person name="Renfro C.M."/>
            <person name="Kuo A."/>
            <person name="Pangilinan J."/>
            <person name="Lipzen A."/>
            <person name="Keymanesh K."/>
            <person name="Savage E."/>
            <person name="Barry K."/>
            <person name="Grigoriev I.V."/>
            <person name="Riekhof W.R."/>
            <person name="Harris S.S."/>
        </authorList>
    </citation>
    <scope>NUCLEOTIDE SEQUENCE</scope>
    <source>
        <strain evidence="1">JF 03-4F</strain>
    </source>
</reference>
<dbReference type="AlphaFoldDB" id="A0AAN6IH53"/>
<dbReference type="Proteomes" id="UP001203852">
    <property type="component" value="Unassembled WGS sequence"/>
</dbReference>
<comment type="caution">
    <text evidence="1">The sequence shown here is derived from an EMBL/GenBank/DDBJ whole genome shotgun (WGS) entry which is preliminary data.</text>
</comment>
<protein>
    <submittedName>
        <fullName evidence="1">Uncharacterized protein</fullName>
    </submittedName>
</protein>
<name>A0AAN6IH53_9EURO</name>
<evidence type="ECO:0000313" key="1">
    <source>
        <dbReference type="EMBL" id="KAI1615174.1"/>
    </source>
</evidence>
<keyword evidence="2" id="KW-1185">Reference proteome</keyword>
<gene>
    <name evidence="1" type="ORF">EDD36DRAFT_178176</name>
</gene>
<sequence>MSPGATPDMPLRVHILSTIPLALPRWVPGCVNLEISLPQYSQIASFLSLKCWKGALISDLLSLLLLSFDLPSFDLLSFDGRFPLHDAICWACLVDWEMSLPHLGHMIKPLQRAICKACCLSLEMSLPHLGHTRTEEATCSSSEEEICPSSAKEAFCPSSESGESLSERCCSWSEGSPSPRSLSPGSDAMVEHERFLGYGMKGTIEQYGQCVNDRMQDGNVGWYWEDERIGRSKKKSNNACNNKQAVCKVWVMGEAARSERE</sequence>